<dbReference type="Pfam" id="PF00990">
    <property type="entry name" value="GGDEF"/>
    <property type="match status" value="1"/>
</dbReference>
<evidence type="ECO:0000313" key="3">
    <source>
        <dbReference type="EMBL" id="MBW7474612.1"/>
    </source>
</evidence>
<dbReference type="InterPro" id="IPR029787">
    <property type="entry name" value="Nucleotide_cyclase"/>
</dbReference>
<evidence type="ECO:0000313" key="4">
    <source>
        <dbReference type="Proteomes" id="UP000812277"/>
    </source>
</evidence>
<feature type="transmembrane region" description="Helical" evidence="1">
    <location>
        <begin position="76"/>
        <end position="95"/>
    </location>
</feature>
<gene>
    <name evidence="3" type="ORF">K0T92_07635</name>
</gene>
<dbReference type="CDD" id="cd01949">
    <property type="entry name" value="GGDEF"/>
    <property type="match status" value="1"/>
</dbReference>
<dbReference type="InterPro" id="IPR050469">
    <property type="entry name" value="Diguanylate_Cyclase"/>
</dbReference>
<dbReference type="InterPro" id="IPR043128">
    <property type="entry name" value="Rev_trsase/Diguanyl_cyclase"/>
</dbReference>
<dbReference type="Proteomes" id="UP000812277">
    <property type="component" value="Unassembled WGS sequence"/>
</dbReference>
<reference evidence="3 4" key="1">
    <citation type="submission" date="2021-07" db="EMBL/GenBank/DDBJ databases">
        <title>Paenibacillus radiodurans sp. nov., isolated from the southeastern edge of Tengger Desert.</title>
        <authorList>
            <person name="Zhang G."/>
        </authorList>
    </citation>
    <scope>NUCLEOTIDE SEQUENCE [LARGE SCALE GENOMIC DNA]</scope>
    <source>
        <strain evidence="3 4">DT7-4</strain>
    </source>
</reference>
<dbReference type="PROSITE" id="PS50887">
    <property type="entry name" value="GGDEF"/>
    <property type="match status" value="1"/>
</dbReference>
<feature type="transmembrane region" description="Helical" evidence="1">
    <location>
        <begin position="101"/>
        <end position="117"/>
    </location>
</feature>
<dbReference type="Gene3D" id="3.30.70.270">
    <property type="match status" value="1"/>
</dbReference>
<dbReference type="NCBIfam" id="TIGR00254">
    <property type="entry name" value="GGDEF"/>
    <property type="match status" value="1"/>
</dbReference>
<keyword evidence="1" id="KW-0472">Membrane</keyword>
<proteinExistence type="predicted"/>
<comment type="caution">
    <text evidence="3">The sequence shown here is derived from an EMBL/GenBank/DDBJ whole genome shotgun (WGS) entry which is preliminary data.</text>
</comment>
<evidence type="ECO:0000256" key="1">
    <source>
        <dbReference type="SAM" id="Phobius"/>
    </source>
</evidence>
<keyword evidence="1" id="KW-1133">Transmembrane helix</keyword>
<feature type="transmembrane region" description="Helical" evidence="1">
    <location>
        <begin position="20"/>
        <end position="41"/>
    </location>
</feature>
<protein>
    <submittedName>
        <fullName evidence="3">GGDEF domain-containing protein</fullName>
    </submittedName>
</protein>
<dbReference type="SMART" id="SM00267">
    <property type="entry name" value="GGDEF"/>
    <property type="match status" value="1"/>
</dbReference>
<accession>A0ABS7D4Y6</accession>
<dbReference type="PANTHER" id="PTHR45138:SF9">
    <property type="entry name" value="DIGUANYLATE CYCLASE DGCM-RELATED"/>
    <property type="match status" value="1"/>
</dbReference>
<sequence length="370" mass="42400">MDYETLDYNRHRWNRMLLNAFWFILLISILLESLYLTISAVPTDEFIIRYIIRPTLLQLGILLLTETGLRFLKPRYQDYVIIFASSLLASIIAYVHITINFLLIALFLPVVVSIFYFHTRKLVFALSNTLLTVYFLYFFNDELNSTVTLVGLTTITVMFLSFSLIAWGVMLRGRELMAHLKTYFESNQQLLVKTIWMDKLAKMDALTELYNHMTFHEYFEKLIEQNESNGLPLQLAILDIDNFKLVNDTYGHRAGDAVLQRVSELIRNKTCANDFVARYGGEEFAILFTDKSEADSLVVVEELRQEIASAPHDSLHGKPVTVSIGYAAYESGEGKEIFFHRVDEALYAAKSSGKNKTIIAAGRPIEIQLA</sequence>
<dbReference type="RefSeq" id="WP_219871835.1">
    <property type="nucleotide sequence ID" value="NZ_JAHZIJ010000003.1"/>
</dbReference>
<feature type="transmembrane region" description="Helical" evidence="1">
    <location>
        <begin position="47"/>
        <end position="64"/>
    </location>
</feature>
<name>A0ABS7D4Y6_9BACL</name>
<feature type="transmembrane region" description="Helical" evidence="1">
    <location>
        <begin position="146"/>
        <end position="171"/>
    </location>
</feature>
<evidence type="ECO:0000259" key="2">
    <source>
        <dbReference type="PROSITE" id="PS50887"/>
    </source>
</evidence>
<keyword evidence="4" id="KW-1185">Reference proteome</keyword>
<dbReference type="EMBL" id="JAHZIJ010000003">
    <property type="protein sequence ID" value="MBW7474612.1"/>
    <property type="molecule type" value="Genomic_DNA"/>
</dbReference>
<organism evidence="3 4">
    <name type="scientific">Paenibacillus oenotherae</name>
    <dbReference type="NCBI Taxonomy" id="1435645"/>
    <lineage>
        <taxon>Bacteria</taxon>
        <taxon>Bacillati</taxon>
        <taxon>Bacillota</taxon>
        <taxon>Bacilli</taxon>
        <taxon>Bacillales</taxon>
        <taxon>Paenibacillaceae</taxon>
        <taxon>Paenibacillus</taxon>
    </lineage>
</organism>
<dbReference type="PANTHER" id="PTHR45138">
    <property type="entry name" value="REGULATORY COMPONENTS OF SENSORY TRANSDUCTION SYSTEM"/>
    <property type="match status" value="1"/>
</dbReference>
<dbReference type="InterPro" id="IPR000160">
    <property type="entry name" value="GGDEF_dom"/>
</dbReference>
<dbReference type="SUPFAM" id="SSF55073">
    <property type="entry name" value="Nucleotide cyclase"/>
    <property type="match status" value="1"/>
</dbReference>
<feature type="transmembrane region" description="Helical" evidence="1">
    <location>
        <begin position="122"/>
        <end position="140"/>
    </location>
</feature>
<keyword evidence="1" id="KW-0812">Transmembrane</keyword>
<feature type="domain" description="GGDEF" evidence="2">
    <location>
        <begin position="231"/>
        <end position="362"/>
    </location>
</feature>